<dbReference type="GO" id="GO:0006281">
    <property type="term" value="P:DNA repair"/>
    <property type="evidence" value="ECO:0007669"/>
    <property type="project" value="TreeGrafter"/>
</dbReference>
<evidence type="ECO:0000256" key="3">
    <source>
        <dbReference type="HAMAP-Rule" id="MF_01250"/>
    </source>
</evidence>
<dbReference type="PANTHER" id="PTHR43434">
    <property type="entry name" value="PHOSPHOGLYCOLATE PHOSPHATASE"/>
    <property type="match status" value="1"/>
</dbReference>
<dbReference type="AlphaFoldDB" id="A0A3S0W3Y0"/>
<comment type="function">
    <text evidence="3">Hydrolyzes pyrophosphate formed during P-Ser-HPr dephosphorylation by HPrK/P. Might play a role in controlling the intracellular pyrophosphate pool.</text>
</comment>
<name>A0A3S0W3Y0_9BACI</name>
<dbReference type="EC" id="3.6.1.1" evidence="3"/>
<dbReference type="SFLD" id="SFLDG01129">
    <property type="entry name" value="C1.5:_HAD__Beta-PGM__Phosphata"/>
    <property type="match status" value="1"/>
</dbReference>
<dbReference type="CDD" id="cd02616">
    <property type="entry name" value="HAD_PPase"/>
    <property type="match status" value="1"/>
</dbReference>
<dbReference type="InterPro" id="IPR006439">
    <property type="entry name" value="HAD-SF_hydro_IA"/>
</dbReference>
<dbReference type="NCBIfam" id="TIGR01549">
    <property type="entry name" value="HAD-SF-IA-v1"/>
    <property type="match status" value="1"/>
</dbReference>
<dbReference type="SFLD" id="SFLDG01135">
    <property type="entry name" value="C1.5.6:_HAD__Beta-PGM__Phospha"/>
    <property type="match status" value="1"/>
</dbReference>
<dbReference type="InterPro" id="IPR023733">
    <property type="entry name" value="Pyrophosphatase_Ppax"/>
</dbReference>
<evidence type="ECO:0000256" key="2">
    <source>
        <dbReference type="ARBA" id="ARBA00022842"/>
    </source>
</evidence>
<protein>
    <recommendedName>
        <fullName evidence="3">Pyrophosphatase PpaX</fullName>
        <ecNumber evidence="3">3.6.1.1</ecNumber>
    </recommendedName>
</protein>
<sequence>MGNKITTLLFDLDGTLINTNDLIIASFTATLNHYYPDKYTREDILPFIGPPLSDTFYSIDQERVEEMIARYREHNIQNHDAMVTEYEGVYETIRALCEEGYKLGIVTTKKRDVVLKGLHLSKLDDFFEVIVSLDDVVRAKPDPEPVLKALHLLNSSPSEAMMIGDNHHDVLAGKNAGTQTAGVAWTVKGREYLEEFKPDYILEHMGDLLRILGDPGK</sequence>
<comment type="caution">
    <text evidence="4">The sequence shown here is derived from an EMBL/GenBank/DDBJ whole genome shotgun (WGS) entry which is preliminary data.</text>
</comment>
<dbReference type="OrthoDB" id="9807630at2"/>
<dbReference type="PRINTS" id="PR00413">
    <property type="entry name" value="HADHALOGNASE"/>
</dbReference>
<proteinExistence type="inferred from homology"/>
<reference evidence="4 5" key="1">
    <citation type="submission" date="2018-12" db="EMBL/GenBank/DDBJ databases">
        <title>Bacillus chawlae sp. nov., Bacillus glennii sp. nov., and Bacillus saganii sp. nov. Isolated from the Vehicle Assembly Building at Kennedy Space Center where the Viking Spacecraft were Assembled.</title>
        <authorList>
            <person name="Seuylemezian A."/>
            <person name="Vaishampayan P."/>
        </authorList>
    </citation>
    <scope>NUCLEOTIDE SEQUENCE [LARGE SCALE GENOMIC DNA]</scope>
    <source>
        <strain evidence="4 5">L5</strain>
    </source>
</reference>
<organism evidence="4 5">
    <name type="scientific">Peribacillus cavernae</name>
    <dbReference type="NCBI Taxonomy" id="1674310"/>
    <lineage>
        <taxon>Bacteria</taxon>
        <taxon>Bacillati</taxon>
        <taxon>Bacillota</taxon>
        <taxon>Bacilli</taxon>
        <taxon>Bacillales</taxon>
        <taxon>Bacillaceae</taxon>
        <taxon>Peribacillus</taxon>
    </lineage>
</organism>
<accession>A0A3S0W3Y0</accession>
<feature type="active site" description="Nucleophile" evidence="3">
    <location>
        <position position="11"/>
    </location>
</feature>
<evidence type="ECO:0000313" key="5">
    <source>
        <dbReference type="Proteomes" id="UP000267430"/>
    </source>
</evidence>
<dbReference type="Gene3D" id="1.10.150.240">
    <property type="entry name" value="Putative phosphatase, domain 2"/>
    <property type="match status" value="1"/>
</dbReference>
<keyword evidence="1 3" id="KW-0378">Hydrolase</keyword>
<dbReference type="SUPFAM" id="SSF56784">
    <property type="entry name" value="HAD-like"/>
    <property type="match status" value="1"/>
</dbReference>
<dbReference type="NCBIfam" id="NF009804">
    <property type="entry name" value="PRK13288.1"/>
    <property type="match status" value="1"/>
</dbReference>
<dbReference type="NCBIfam" id="TIGR01509">
    <property type="entry name" value="HAD-SF-IA-v3"/>
    <property type="match status" value="1"/>
</dbReference>
<comment type="catalytic activity">
    <reaction evidence="3">
        <text>diphosphate + H2O = 2 phosphate + H(+)</text>
        <dbReference type="Rhea" id="RHEA:24576"/>
        <dbReference type="ChEBI" id="CHEBI:15377"/>
        <dbReference type="ChEBI" id="CHEBI:15378"/>
        <dbReference type="ChEBI" id="CHEBI:33019"/>
        <dbReference type="ChEBI" id="CHEBI:43474"/>
        <dbReference type="EC" id="3.6.1.1"/>
    </reaction>
</comment>
<evidence type="ECO:0000313" key="4">
    <source>
        <dbReference type="EMBL" id="RUQ32078.1"/>
    </source>
</evidence>
<evidence type="ECO:0000256" key="1">
    <source>
        <dbReference type="ARBA" id="ARBA00022801"/>
    </source>
</evidence>
<dbReference type="SFLD" id="SFLDS00003">
    <property type="entry name" value="Haloacid_Dehalogenase"/>
    <property type="match status" value="1"/>
</dbReference>
<dbReference type="InterPro" id="IPR023198">
    <property type="entry name" value="PGP-like_dom2"/>
</dbReference>
<dbReference type="HAMAP" id="MF_01250">
    <property type="entry name" value="Pyrophosphat_PpaX"/>
    <property type="match status" value="1"/>
</dbReference>
<dbReference type="EMBL" id="RYZZ01000003">
    <property type="protein sequence ID" value="RUQ32078.1"/>
    <property type="molecule type" value="Genomic_DNA"/>
</dbReference>
<dbReference type="Gene3D" id="3.40.50.1000">
    <property type="entry name" value="HAD superfamily/HAD-like"/>
    <property type="match status" value="1"/>
</dbReference>
<comment type="similarity">
    <text evidence="3">Belongs to the HAD-like hydrolase superfamily. PpaX family.</text>
</comment>
<dbReference type="GO" id="GO:0004427">
    <property type="term" value="F:inorganic diphosphate phosphatase activity"/>
    <property type="evidence" value="ECO:0007669"/>
    <property type="project" value="UniProtKB-UniRule"/>
</dbReference>
<dbReference type="InterPro" id="IPR023214">
    <property type="entry name" value="HAD_sf"/>
</dbReference>
<dbReference type="InterPro" id="IPR041492">
    <property type="entry name" value="HAD_2"/>
</dbReference>
<gene>
    <name evidence="3 4" type="primary">ppaX</name>
    <name evidence="4" type="ORF">ELQ35_02480</name>
</gene>
<comment type="cofactor">
    <cofactor evidence="3">
        <name>Mg(2+)</name>
        <dbReference type="ChEBI" id="CHEBI:18420"/>
    </cofactor>
</comment>
<dbReference type="RefSeq" id="WP_126863278.1">
    <property type="nucleotide sequence ID" value="NZ_JAUSTX010000013.1"/>
</dbReference>
<dbReference type="Proteomes" id="UP000267430">
    <property type="component" value="Unassembled WGS sequence"/>
</dbReference>
<dbReference type="GO" id="GO:0005829">
    <property type="term" value="C:cytosol"/>
    <property type="evidence" value="ECO:0007669"/>
    <property type="project" value="TreeGrafter"/>
</dbReference>
<dbReference type="Pfam" id="PF13419">
    <property type="entry name" value="HAD_2"/>
    <property type="match status" value="1"/>
</dbReference>
<keyword evidence="2 3" id="KW-0460">Magnesium</keyword>
<keyword evidence="5" id="KW-1185">Reference proteome</keyword>
<dbReference type="FunFam" id="3.40.50.1000:FF:000022">
    <property type="entry name" value="Phosphoglycolate phosphatase"/>
    <property type="match status" value="1"/>
</dbReference>
<dbReference type="PANTHER" id="PTHR43434:SF26">
    <property type="entry name" value="PYROPHOSPHATASE PPAX"/>
    <property type="match status" value="1"/>
</dbReference>
<dbReference type="GO" id="GO:0008967">
    <property type="term" value="F:phosphoglycolate phosphatase activity"/>
    <property type="evidence" value="ECO:0007669"/>
    <property type="project" value="TreeGrafter"/>
</dbReference>
<dbReference type="InterPro" id="IPR050155">
    <property type="entry name" value="HAD-like_hydrolase_sf"/>
</dbReference>
<dbReference type="InterPro" id="IPR036412">
    <property type="entry name" value="HAD-like_sf"/>
</dbReference>
<dbReference type="GO" id="GO:0000287">
    <property type="term" value="F:magnesium ion binding"/>
    <property type="evidence" value="ECO:0007669"/>
    <property type="project" value="UniProtKB-UniRule"/>
</dbReference>